<gene>
    <name evidence="3" type="ORF">NLS_LOCUS790</name>
</gene>
<dbReference type="SUPFAM" id="SSF52833">
    <property type="entry name" value="Thioredoxin-like"/>
    <property type="match status" value="1"/>
</dbReference>
<feature type="region of interest" description="Disordered" evidence="1">
    <location>
        <begin position="133"/>
        <end position="253"/>
    </location>
</feature>
<dbReference type="GO" id="GO:0036503">
    <property type="term" value="P:ERAD pathway"/>
    <property type="evidence" value="ECO:0007669"/>
    <property type="project" value="TreeGrafter"/>
</dbReference>
<dbReference type="PANTHER" id="PTHR23322">
    <property type="entry name" value="FAS-ASSOCIATED PROTEIN"/>
    <property type="match status" value="1"/>
</dbReference>
<proteinExistence type="predicted"/>
<dbReference type="EMBL" id="UYRX01000022">
    <property type="protein sequence ID" value="VDK69507.1"/>
    <property type="molecule type" value="Genomic_DNA"/>
</dbReference>
<evidence type="ECO:0000256" key="1">
    <source>
        <dbReference type="SAM" id="MobiDB-lite"/>
    </source>
</evidence>
<dbReference type="InterPro" id="IPR049483">
    <property type="entry name" value="FAF1_2-like_UAS"/>
</dbReference>
<dbReference type="InterPro" id="IPR050730">
    <property type="entry name" value="UBX_domain-protein"/>
</dbReference>
<keyword evidence="4" id="KW-1185">Reference proteome</keyword>
<dbReference type="Pfam" id="PF14555">
    <property type="entry name" value="UBA_4"/>
    <property type="match status" value="1"/>
</dbReference>
<feature type="compositionally biased region" description="Low complexity" evidence="1">
    <location>
        <begin position="194"/>
        <end position="204"/>
    </location>
</feature>
<dbReference type="GO" id="GO:0005783">
    <property type="term" value="C:endoplasmic reticulum"/>
    <property type="evidence" value="ECO:0007669"/>
    <property type="project" value="TreeGrafter"/>
</dbReference>
<dbReference type="Gene3D" id="3.40.30.10">
    <property type="entry name" value="Glutaredoxin"/>
    <property type="match status" value="1"/>
</dbReference>
<dbReference type="SUPFAM" id="SSF54236">
    <property type="entry name" value="Ubiquitin-like"/>
    <property type="match status" value="1"/>
</dbReference>
<dbReference type="Gene3D" id="3.10.20.90">
    <property type="entry name" value="Phosphatidylinositol 3-kinase Catalytic Subunit, Chain A, domain 1"/>
    <property type="match status" value="1"/>
</dbReference>
<evidence type="ECO:0000313" key="4">
    <source>
        <dbReference type="Proteomes" id="UP000277928"/>
    </source>
</evidence>
<dbReference type="OrthoDB" id="1920064at2759"/>
<organism evidence="3 4">
    <name type="scientific">Litomosoides sigmodontis</name>
    <name type="common">Filarial nematode worm</name>
    <dbReference type="NCBI Taxonomy" id="42156"/>
    <lineage>
        <taxon>Eukaryota</taxon>
        <taxon>Metazoa</taxon>
        <taxon>Ecdysozoa</taxon>
        <taxon>Nematoda</taxon>
        <taxon>Chromadorea</taxon>
        <taxon>Rhabditida</taxon>
        <taxon>Spirurina</taxon>
        <taxon>Spiruromorpha</taxon>
        <taxon>Filarioidea</taxon>
        <taxon>Onchocercidae</taxon>
        <taxon>Litomosoides</taxon>
    </lineage>
</organism>
<dbReference type="Proteomes" id="UP000277928">
    <property type="component" value="Unassembled WGS sequence"/>
</dbReference>
<dbReference type="Pfam" id="PF21021">
    <property type="entry name" value="FAF1"/>
    <property type="match status" value="1"/>
</dbReference>
<evidence type="ECO:0000313" key="3">
    <source>
        <dbReference type="EMBL" id="VDK69507.1"/>
    </source>
</evidence>
<protein>
    <recommendedName>
        <fullName evidence="2">UBX domain-containing protein</fullName>
    </recommendedName>
</protein>
<dbReference type="GO" id="GO:0005634">
    <property type="term" value="C:nucleus"/>
    <property type="evidence" value="ECO:0007669"/>
    <property type="project" value="TreeGrafter"/>
</dbReference>
<feature type="compositionally biased region" description="Acidic residues" evidence="1">
    <location>
        <begin position="233"/>
        <end position="249"/>
    </location>
</feature>
<dbReference type="InterPro" id="IPR036249">
    <property type="entry name" value="Thioredoxin-like_sf"/>
</dbReference>
<dbReference type="InterPro" id="IPR001012">
    <property type="entry name" value="UBX_dom"/>
</dbReference>
<reference evidence="3 4" key="1">
    <citation type="submission" date="2018-08" db="EMBL/GenBank/DDBJ databases">
        <authorList>
            <person name="Laetsch R D."/>
            <person name="Stevens L."/>
            <person name="Kumar S."/>
            <person name="Blaxter L. M."/>
        </authorList>
    </citation>
    <scope>NUCLEOTIDE SEQUENCE [LARGE SCALE GENOMIC DNA]</scope>
</reference>
<dbReference type="Gene3D" id="1.10.8.10">
    <property type="entry name" value="DNA helicase RuvA subunit, C-terminal domain"/>
    <property type="match status" value="1"/>
</dbReference>
<sequence>MGAVDVLDPKTPQTMIFGYNRTPHNPTVTSQCEPSPEAFIYSASFIGEIFKGAMGDFDVLTGDQVDMLRQFQEVTNIQDEQMALATLASLNWDLTRAIEAQLCNDGDDADPMEVDDSLVVDHNNHLMHRTTLRELENRSRDNSVEDEGEDPDFPFERLMAGGLLEESNSNQSPPRDNGSKTIESSPRQVLLTASSSDSGPSSRIIRSRPRLTEEVQHDISPVATSRSFLIDAENSDSTDIDGNNEDDDTYHDAAPFGQLNEDVKPPFHDDSVPLVPSDFTSIDEALHNFVAVFEARYGLNHPPFYSGSLQDALREALEAPSRPVAERRPLAVYLHNDRAVLCSGLVSSLLKGQFITWPWDVTQKENRLKLFEWIDMLNVRDIRQTLEKFSDERFPLLVVIIKEKSVILPNIKTYLLPGCDGPQQVVNKLMEGLEEYQRIKSAEAAEERERIEREKIREEQAREYEQSLAQDRARQERLEREKNEQKAEEERRAKEEQDKTKRLQELAASLPLEPAANETNIAIVRVRFPDGKVELRRFRMNEPLRNITIFVESKGYSLDTHRIWTSDMPMKNVVESYDLDRSLADIKWPVREQITVDEK</sequence>
<dbReference type="Pfam" id="PF00789">
    <property type="entry name" value="UBX"/>
    <property type="match status" value="1"/>
</dbReference>
<feature type="compositionally biased region" description="Polar residues" evidence="1">
    <location>
        <begin position="166"/>
        <end position="193"/>
    </location>
</feature>
<name>A0A3P6SBH7_LITSI</name>
<feature type="compositionally biased region" description="Acidic residues" evidence="1">
    <location>
        <begin position="144"/>
        <end position="153"/>
    </location>
</feature>
<dbReference type="STRING" id="42156.A0A3P6SBH7"/>
<dbReference type="GO" id="GO:0043130">
    <property type="term" value="F:ubiquitin binding"/>
    <property type="evidence" value="ECO:0007669"/>
    <property type="project" value="TreeGrafter"/>
</dbReference>
<dbReference type="AlphaFoldDB" id="A0A3P6SBH7"/>
<feature type="domain" description="UBX" evidence="2">
    <location>
        <begin position="517"/>
        <end position="596"/>
    </location>
</feature>
<dbReference type="PANTHER" id="PTHR23322:SF96">
    <property type="entry name" value="FAS-ASSOCIATED FACTOR 1"/>
    <property type="match status" value="1"/>
</dbReference>
<dbReference type="InterPro" id="IPR006577">
    <property type="entry name" value="UAS"/>
</dbReference>
<accession>A0A3P6SBH7</accession>
<feature type="compositionally biased region" description="Basic and acidic residues" evidence="1">
    <location>
        <begin position="133"/>
        <end position="143"/>
    </location>
</feature>
<evidence type="ECO:0000259" key="2">
    <source>
        <dbReference type="PROSITE" id="PS50033"/>
    </source>
</evidence>
<feature type="region of interest" description="Disordered" evidence="1">
    <location>
        <begin position="462"/>
        <end position="500"/>
    </location>
</feature>
<dbReference type="OMA" id="THRIWTS"/>
<dbReference type="InterPro" id="IPR029071">
    <property type="entry name" value="Ubiquitin-like_domsf"/>
</dbReference>
<dbReference type="SMART" id="SM00594">
    <property type="entry name" value="UAS"/>
    <property type="match status" value="1"/>
</dbReference>
<dbReference type="PROSITE" id="PS50033">
    <property type="entry name" value="UBX"/>
    <property type="match status" value="1"/>
</dbReference>